<name>A0A7G9SNC4_9GAMM</name>
<protein>
    <submittedName>
        <fullName evidence="1">Uncharacterized protein</fullName>
    </submittedName>
</protein>
<evidence type="ECO:0000313" key="1">
    <source>
        <dbReference type="EMBL" id="QNN69349.1"/>
    </source>
</evidence>
<dbReference type="Proteomes" id="UP000515804">
    <property type="component" value="Chromosome"/>
</dbReference>
<accession>A0A7G9SNC4</accession>
<keyword evidence="2" id="KW-1185">Reference proteome</keyword>
<dbReference type="AlphaFoldDB" id="A0A7G9SNC4"/>
<gene>
    <name evidence="1" type="ORF">H9L16_11775</name>
</gene>
<dbReference type="RefSeq" id="WP_187551872.1">
    <property type="nucleotide sequence ID" value="NZ_BMZL01000004.1"/>
</dbReference>
<evidence type="ECO:0000313" key="2">
    <source>
        <dbReference type="Proteomes" id="UP000515804"/>
    </source>
</evidence>
<dbReference type="EMBL" id="CP060719">
    <property type="protein sequence ID" value="QNN69349.1"/>
    <property type="molecule type" value="Genomic_DNA"/>
</dbReference>
<proteinExistence type="predicted"/>
<dbReference type="KEGG" id="tcn:H9L16_11775"/>
<sequence length="87" mass="9933">MITLLVGCKTTGYCDFSLQKDGWMPTDNVPQQVLQISSFDRFWYSNAKGEYLVCPKRSSKYVCDGFHVFYVPTPEGYRQGDAIVCMT</sequence>
<reference evidence="1 2" key="1">
    <citation type="submission" date="2020-08" db="EMBL/GenBank/DDBJ databases">
        <title>Genome sequence of Thermomonas carbonis KCTC 42013T.</title>
        <authorList>
            <person name="Hyun D.-W."/>
            <person name="Bae J.-W."/>
        </authorList>
    </citation>
    <scope>NUCLEOTIDE SEQUENCE [LARGE SCALE GENOMIC DNA]</scope>
    <source>
        <strain evidence="1 2">KCTC 42013</strain>
    </source>
</reference>
<organism evidence="1 2">
    <name type="scientific">Thermomonas carbonis</name>
    <dbReference type="NCBI Taxonomy" id="1463158"/>
    <lineage>
        <taxon>Bacteria</taxon>
        <taxon>Pseudomonadati</taxon>
        <taxon>Pseudomonadota</taxon>
        <taxon>Gammaproteobacteria</taxon>
        <taxon>Lysobacterales</taxon>
        <taxon>Lysobacteraceae</taxon>
        <taxon>Thermomonas</taxon>
    </lineage>
</organism>